<sequence>MVAATSLLLIAGCAGATPDEGESANAAGLDQFMEQELEFGPCDSTIVNSQAPVPEVIEAAKKTECATLEVPMDYENLDDETIDIAVTRHAATGDDRIGSVVLNPGGPGSQATTFAPLVAALWTGGPLTERFDIVGFDPRGVGNVLSRSRSHPPTERSAECTFARLSESPSVLYRCLDGRIGCSRLAELGQA</sequence>
<accession>A0ABS4QGE9</accession>
<keyword evidence="2" id="KW-1185">Reference proteome</keyword>
<proteinExistence type="predicted"/>
<evidence type="ECO:0000313" key="2">
    <source>
        <dbReference type="Proteomes" id="UP001519325"/>
    </source>
</evidence>
<reference evidence="1 2" key="1">
    <citation type="submission" date="2021-03" db="EMBL/GenBank/DDBJ databases">
        <title>Sequencing the genomes of 1000 actinobacteria strains.</title>
        <authorList>
            <person name="Klenk H.-P."/>
        </authorList>
    </citation>
    <scope>NUCLEOTIDE SEQUENCE [LARGE SCALE GENOMIC DNA]</scope>
    <source>
        <strain evidence="1 2">DSM 45516</strain>
    </source>
</reference>
<evidence type="ECO:0008006" key="3">
    <source>
        <dbReference type="Google" id="ProtNLM"/>
    </source>
</evidence>
<name>A0ABS4QGE9_9NOCA</name>
<dbReference type="InterPro" id="IPR029058">
    <property type="entry name" value="AB_hydrolase_fold"/>
</dbReference>
<evidence type="ECO:0000313" key="1">
    <source>
        <dbReference type="EMBL" id="MBP2190164.1"/>
    </source>
</evidence>
<dbReference type="EMBL" id="JAGGMR010000001">
    <property type="protein sequence ID" value="MBP2190164.1"/>
    <property type="molecule type" value="Genomic_DNA"/>
</dbReference>
<protein>
    <recommendedName>
        <fullName evidence="3">AB hydrolase-1 domain-containing protein</fullName>
    </recommendedName>
</protein>
<dbReference type="Proteomes" id="UP001519325">
    <property type="component" value="Unassembled WGS sequence"/>
</dbReference>
<organism evidence="1 2">
    <name type="scientific">Nocardia goodfellowii</name>
    <dbReference type="NCBI Taxonomy" id="882446"/>
    <lineage>
        <taxon>Bacteria</taxon>
        <taxon>Bacillati</taxon>
        <taxon>Actinomycetota</taxon>
        <taxon>Actinomycetes</taxon>
        <taxon>Mycobacteriales</taxon>
        <taxon>Nocardiaceae</taxon>
        <taxon>Nocardia</taxon>
    </lineage>
</organism>
<gene>
    <name evidence="1" type="ORF">BJ987_003065</name>
</gene>
<comment type="caution">
    <text evidence="1">The sequence shown here is derived from an EMBL/GenBank/DDBJ whole genome shotgun (WGS) entry which is preliminary data.</text>
</comment>
<dbReference type="Gene3D" id="3.40.50.1820">
    <property type="entry name" value="alpha/beta hydrolase"/>
    <property type="match status" value="1"/>
</dbReference>
<dbReference type="RefSeq" id="WP_209889917.1">
    <property type="nucleotide sequence ID" value="NZ_JAGGMR010000001.1"/>
</dbReference>